<accession>A0AA39VM97</accession>
<organism evidence="2 3">
    <name type="scientific">Acer saccharum</name>
    <name type="common">Sugar maple</name>
    <dbReference type="NCBI Taxonomy" id="4024"/>
    <lineage>
        <taxon>Eukaryota</taxon>
        <taxon>Viridiplantae</taxon>
        <taxon>Streptophyta</taxon>
        <taxon>Embryophyta</taxon>
        <taxon>Tracheophyta</taxon>
        <taxon>Spermatophyta</taxon>
        <taxon>Magnoliopsida</taxon>
        <taxon>eudicotyledons</taxon>
        <taxon>Gunneridae</taxon>
        <taxon>Pentapetalae</taxon>
        <taxon>rosids</taxon>
        <taxon>malvids</taxon>
        <taxon>Sapindales</taxon>
        <taxon>Sapindaceae</taxon>
        <taxon>Hippocastanoideae</taxon>
        <taxon>Acereae</taxon>
        <taxon>Acer</taxon>
    </lineage>
</organism>
<feature type="region of interest" description="Disordered" evidence="1">
    <location>
        <begin position="19"/>
        <end position="39"/>
    </location>
</feature>
<sequence length="133" mass="15748">MESYQTNFTNFTSRNHEFHDQTKTKTIRTRRRRLGMEASDLNAKKLRRRDEERSDLEEKNLGFEMGILNRRGEIRREWELGIFLSGNVAIFFPRGTRFRKGGASTVSLDLLDREALFSFCQLPIKHNFSNKFL</sequence>
<evidence type="ECO:0000256" key="1">
    <source>
        <dbReference type="SAM" id="MobiDB-lite"/>
    </source>
</evidence>
<reference evidence="2" key="1">
    <citation type="journal article" date="2022" name="Plant J.">
        <title>Strategies of tolerance reflected in two North American maple genomes.</title>
        <authorList>
            <person name="McEvoy S.L."/>
            <person name="Sezen U.U."/>
            <person name="Trouern-Trend A."/>
            <person name="McMahon S.M."/>
            <person name="Schaberg P.G."/>
            <person name="Yang J."/>
            <person name="Wegrzyn J.L."/>
            <person name="Swenson N.G."/>
        </authorList>
    </citation>
    <scope>NUCLEOTIDE SEQUENCE</scope>
    <source>
        <strain evidence="2">NS2018</strain>
    </source>
</reference>
<evidence type="ECO:0000313" key="3">
    <source>
        <dbReference type="Proteomes" id="UP001168877"/>
    </source>
</evidence>
<reference evidence="2" key="2">
    <citation type="submission" date="2023-06" db="EMBL/GenBank/DDBJ databases">
        <authorList>
            <person name="Swenson N.G."/>
            <person name="Wegrzyn J.L."/>
            <person name="Mcevoy S.L."/>
        </authorList>
    </citation>
    <scope>NUCLEOTIDE SEQUENCE</scope>
    <source>
        <strain evidence="2">NS2018</strain>
        <tissue evidence="2">Leaf</tissue>
    </source>
</reference>
<proteinExistence type="predicted"/>
<dbReference type="Proteomes" id="UP001168877">
    <property type="component" value="Unassembled WGS sequence"/>
</dbReference>
<gene>
    <name evidence="2" type="ORF">LWI29_002267</name>
</gene>
<dbReference type="AlphaFoldDB" id="A0AA39VM97"/>
<keyword evidence="3" id="KW-1185">Reference proteome</keyword>
<evidence type="ECO:0000313" key="2">
    <source>
        <dbReference type="EMBL" id="KAK0591459.1"/>
    </source>
</evidence>
<protein>
    <submittedName>
        <fullName evidence="2">Uncharacterized protein</fullName>
    </submittedName>
</protein>
<dbReference type="EMBL" id="JAUESC010000380">
    <property type="protein sequence ID" value="KAK0591459.1"/>
    <property type="molecule type" value="Genomic_DNA"/>
</dbReference>
<comment type="caution">
    <text evidence="2">The sequence shown here is derived from an EMBL/GenBank/DDBJ whole genome shotgun (WGS) entry which is preliminary data.</text>
</comment>
<name>A0AA39VM97_ACESA</name>